<dbReference type="Proteomes" id="UP001186041">
    <property type="component" value="Unassembled WGS sequence"/>
</dbReference>
<keyword evidence="2" id="KW-0472">Membrane</keyword>
<comment type="caution">
    <text evidence="3">The sequence shown here is derived from an EMBL/GenBank/DDBJ whole genome shotgun (WGS) entry which is preliminary data.</text>
</comment>
<accession>A0AAE4VBI8</accession>
<dbReference type="RefSeq" id="WP_225593885.1">
    <property type="nucleotide sequence ID" value="NZ_CP011269.1"/>
</dbReference>
<sequence length="209" mass="22657">MVTRPVASVHPSYQPARRGRHRKAPQRQWLPVGIGMAAAAVVSSLLTAFVIITTLASKFSAKDSVYAVGARAYEVKPQRPRQQVFTERAAALPVAAFASDGSGFVDSQARCRDTQTARAIGRTEGSLVVICLDRTGRLEYHGERLSDRAALATSADATPGRRFVARNYQVSYAVSPTELLVTSGSSVLKREPMVEYREILSTPVVVAPR</sequence>
<reference evidence="3" key="1">
    <citation type="submission" date="2023-10" db="EMBL/GenBank/DDBJ databases">
        <title>Mycolicibacterium fortuitum clinical isolates causing pulmonary infections in humans.</title>
        <authorList>
            <person name="Mejia-Ponce P.M."/>
            <person name="Zenteno-Cuevas R."/>
            <person name="Licona-Cassani C."/>
        </authorList>
    </citation>
    <scope>NUCLEOTIDE SEQUENCE</scope>
    <source>
        <strain evidence="3">M8</strain>
    </source>
</reference>
<organism evidence="3 4">
    <name type="scientific">Mycolicibacterium fortuitum</name>
    <name type="common">Mycobacterium fortuitum</name>
    <dbReference type="NCBI Taxonomy" id="1766"/>
    <lineage>
        <taxon>Bacteria</taxon>
        <taxon>Bacillati</taxon>
        <taxon>Actinomycetota</taxon>
        <taxon>Actinomycetes</taxon>
        <taxon>Mycobacteriales</taxon>
        <taxon>Mycobacteriaceae</taxon>
        <taxon>Mycolicibacterium</taxon>
    </lineage>
</organism>
<evidence type="ECO:0008006" key="5">
    <source>
        <dbReference type="Google" id="ProtNLM"/>
    </source>
</evidence>
<evidence type="ECO:0000313" key="4">
    <source>
        <dbReference type="Proteomes" id="UP001186041"/>
    </source>
</evidence>
<keyword evidence="2" id="KW-0812">Transmembrane</keyword>
<feature type="region of interest" description="Disordered" evidence="1">
    <location>
        <begin position="1"/>
        <end position="25"/>
    </location>
</feature>
<name>A0AAE4VBI8_MYCFO</name>
<feature type="transmembrane region" description="Helical" evidence="2">
    <location>
        <begin position="29"/>
        <end position="52"/>
    </location>
</feature>
<dbReference type="AlphaFoldDB" id="A0AAE4VBI8"/>
<dbReference type="EMBL" id="JAWLVV010000005">
    <property type="protein sequence ID" value="MDV7290330.1"/>
    <property type="molecule type" value="Genomic_DNA"/>
</dbReference>
<evidence type="ECO:0000256" key="1">
    <source>
        <dbReference type="SAM" id="MobiDB-lite"/>
    </source>
</evidence>
<protein>
    <recommendedName>
        <fullName evidence="5">Serine/threonine protein kinase</fullName>
    </recommendedName>
</protein>
<evidence type="ECO:0000313" key="3">
    <source>
        <dbReference type="EMBL" id="MDV7290330.1"/>
    </source>
</evidence>
<keyword evidence="2" id="KW-1133">Transmembrane helix</keyword>
<gene>
    <name evidence="3" type="ORF">R4485_09165</name>
</gene>
<proteinExistence type="predicted"/>
<evidence type="ECO:0000256" key="2">
    <source>
        <dbReference type="SAM" id="Phobius"/>
    </source>
</evidence>